<name>A0A3P8SZ46_AMPPE</name>
<accession>A0A3P8SZ46</accession>
<evidence type="ECO:0000313" key="2">
    <source>
        <dbReference type="Ensembl" id="ENSAPEP00000017964.1"/>
    </source>
</evidence>
<reference evidence="2" key="2">
    <citation type="submission" date="2025-08" db="UniProtKB">
        <authorList>
            <consortium name="Ensembl"/>
        </authorList>
    </citation>
    <scope>IDENTIFICATION</scope>
</reference>
<dbReference type="PANTHER" id="PTHR46500:SF1">
    <property type="entry name" value="CILIA- AND FLAGELLA-ASSOCIATED PROTEIN 221"/>
    <property type="match status" value="1"/>
</dbReference>
<evidence type="ECO:0000313" key="3">
    <source>
        <dbReference type="Proteomes" id="UP000265080"/>
    </source>
</evidence>
<dbReference type="InterPro" id="IPR013783">
    <property type="entry name" value="Ig-like_fold"/>
</dbReference>
<protein>
    <submittedName>
        <fullName evidence="2">Cilia and flagella associated protein 221</fullName>
    </submittedName>
</protein>
<reference evidence="2" key="3">
    <citation type="submission" date="2025-09" db="UniProtKB">
        <authorList>
            <consortium name="Ensembl"/>
        </authorList>
    </citation>
    <scope>IDENTIFICATION</scope>
</reference>
<dbReference type="GO" id="GO:0097729">
    <property type="term" value="C:9+2 motile cilium"/>
    <property type="evidence" value="ECO:0007669"/>
    <property type="project" value="TreeGrafter"/>
</dbReference>
<dbReference type="Ensembl" id="ENSAPET00000018465.1">
    <property type="protein sequence ID" value="ENSAPEP00000017964.1"/>
    <property type="gene ID" value="ENSAPEG00000012812.1"/>
</dbReference>
<dbReference type="GO" id="GO:0044458">
    <property type="term" value="P:motile cilium assembly"/>
    <property type="evidence" value="ECO:0007669"/>
    <property type="project" value="TreeGrafter"/>
</dbReference>
<dbReference type="Pfam" id="PF22067">
    <property type="entry name" value="Cep192_D3"/>
    <property type="match status" value="1"/>
</dbReference>
<dbReference type="AlphaFoldDB" id="A0A3P8SZ46"/>
<feature type="domain" description="Cep192-like" evidence="1">
    <location>
        <begin position="159"/>
        <end position="248"/>
    </location>
</feature>
<dbReference type="Proteomes" id="UP000265080">
    <property type="component" value="Chromosome 24"/>
</dbReference>
<dbReference type="InterPro" id="IPR054089">
    <property type="entry name" value="Cep192-like_D3"/>
</dbReference>
<reference evidence="2 3" key="1">
    <citation type="submission" date="2018-03" db="EMBL/GenBank/DDBJ databases">
        <title>Finding Nemo's genes: A chromosome-scale reference assembly of the genome of the orange clownfish Amphiprion percula.</title>
        <authorList>
            <person name="Lehmann R."/>
        </authorList>
    </citation>
    <scope>NUCLEOTIDE SEQUENCE</scope>
</reference>
<dbReference type="InterPro" id="IPR029676">
    <property type="entry name" value="CFAP221"/>
</dbReference>
<organism evidence="2 3">
    <name type="scientific">Amphiprion percula</name>
    <name type="common">Orange clownfish</name>
    <name type="synonym">Lutjanus percula</name>
    <dbReference type="NCBI Taxonomy" id="161767"/>
    <lineage>
        <taxon>Eukaryota</taxon>
        <taxon>Metazoa</taxon>
        <taxon>Chordata</taxon>
        <taxon>Craniata</taxon>
        <taxon>Vertebrata</taxon>
        <taxon>Euteleostomi</taxon>
        <taxon>Actinopterygii</taxon>
        <taxon>Neopterygii</taxon>
        <taxon>Teleostei</taxon>
        <taxon>Neoteleostei</taxon>
        <taxon>Acanthomorphata</taxon>
        <taxon>Ovalentaria</taxon>
        <taxon>Pomacentridae</taxon>
        <taxon>Amphiprion</taxon>
    </lineage>
</organism>
<dbReference type="GO" id="GO:0003341">
    <property type="term" value="P:cilium movement"/>
    <property type="evidence" value="ECO:0007669"/>
    <property type="project" value="InterPro"/>
</dbReference>
<dbReference type="Gene3D" id="2.60.40.10">
    <property type="entry name" value="Immunoglobulins"/>
    <property type="match status" value="1"/>
</dbReference>
<dbReference type="PANTHER" id="PTHR46500">
    <property type="entry name" value="CILIA- AND FLAGELLA-ASSOCIATED PROTEIN 221"/>
    <property type="match status" value="1"/>
</dbReference>
<evidence type="ECO:0000259" key="1">
    <source>
        <dbReference type="Pfam" id="PF22067"/>
    </source>
</evidence>
<sequence length="256" mass="29156">MEVALSGPQTLSEPLRRGTPLPLSQLVEESRSRASIPNHLLESKIYAKLKSNNLIEAEPSVLHFSGFELGKDYIKTVVRKILLILRFFTIRYLNSTFKYRLNYRLIPGLAYTLKVGFCPDEWRYFYDCVRIHCKGEENLLIPVHAYPVIDDLHIPPHIDLSAVPLGQSVRHAIPLRCSCPIDFEFQVFVIQPHEAFSVHPLTGVIPANGEVKIIVTFSPFQYETSQVTIQLVISQFNTKPYLCTISGRCEPHPALR</sequence>
<dbReference type="GeneTree" id="ENSGT00390000006925"/>
<keyword evidence="3" id="KW-1185">Reference proteome</keyword>
<proteinExistence type="predicted"/>